<name>X0YB94_9ZZZZ</name>
<dbReference type="AlphaFoldDB" id="X0YB94"/>
<proteinExistence type="predicted"/>
<gene>
    <name evidence="2" type="ORF">S01H1_76123</name>
</gene>
<evidence type="ECO:0000256" key="1">
    <source>
        <dbReference type="SAM" id="Phobius"/>
    </source>
</evidence>
<comment type="caution">
    <text evidence="2">The sequence shown here is derived from an EMBL/GenBank/DDBJ whole genome shotgun (WGS) entry which is preliminary data.</text>
</comment>
<keyword evidence="1" id="KW-1133">Transmembrane helix</keyword>
<keyword evidence="1" id="KW-0812">Transmembrane</keyword>
<protein>
    <submittedName>
        <fullName evidence="2">Uncharacterized protein</fullName>
    </submittedName>
</protein>
<keyword evidence="1" id="KW-0472">Membrane</keyword>
<reference evidence="2" key="1">
    <citation type="journal article" date="2014" name="Front. Microbiol.">
        <title>High frequency of phylogenetically diverse reductive dehalogenase-homologous genes in deep subseafloor sedimentary metagenomes.</title>
        <authorList>
            <person name="Kawai M."/>
            <person name="Futagami T."/>
            <person name="Toyoda A."/>
            <person name="Takaki Y."/>
            <person name="Nishi S."/>
            <person name="Hori S."/>
            <person name="Arai W."/>
            <person name="Tsubouchi T."/>
            <person name="Morono Y."/>
            <person name="Uchiyama I."/>
            <person name="Ito T."/>
            <person name="Fujiyama A."/>
            <person name="Inagaki F."/>
            <person name="Takami H."/>
        </authorList>
    </citation>
    <scope>NUCLEOTIDE SEQUENCE</scope>
    <source>
        <strain evidence="2">Expedition CK06-06</strain>
    </source>
</reference>
<feature type="non-terminal residue" evidence="2">
    <location>
        <position position="84"/>
    </location>
</feature>
<accession>X0YB94</accession>
<evidence type="ECO:0000313" key="2">
    <source>
        <dbReference type="EMBL" id="GAG53094.1"/>
    </source>
</evidence>
<feature type="transmembrane region" description="Helical" evidence="1">
    <location>
        <begin position="53"/>
        <end position="74"/>
    </location>
</feature>
<dbReference type="EMBL" id="BARS01051068">
    <property type="protein sequence ID" value="GAG53094.1"/>
    <property type="molecule type" value="Genomic_DNA"/>
</dbReference>
<sequence>MNETNRTAIVLLAALWIVLMAVVIFAAWAADVETVERLDDFVQYLDDHRNNASRLILTLGALVLIVLALLVIIVELAPEEEARE</sequence>
<organism evidence="2">
    <name type="scientific">marine sediment metagenome</name>
    <dbReference type="NCBI Taxonomy" id="412755"/>
    <lineage>
        <taxon>unclassified sequences</taxon>
        <taxon>metagenomes</taxon>
        <taxon>ecological metagenomes</taxon>
    </lineage>
</organism>